<dbReference type="OrthoDB" id="5292238at2"/>
<comment type="caution">
    <text evidence="1">The sequence shown here is derived from an EMBL/GenBank/DDBJ whole genome shotgun (WGS) entry which is preliminary data.</text>
</comment>
<evidence type="ECO:0000313" key="2">
    <source>
        <dbReference type="Proteomes" id="UP000294850"/>
    </source>
</evidence>
<dbReference type="AlphaFoldDB" id="A0A4R5DY96"/>
<name>A0A4R5DY96_9BACT</name>
<dbReference type="Proteomes" id="UP000294850">
    <property type="component" value="Unassembled WGS sequence"/>
</dbReference>
<keyword evidence="2" id="KW-1185">Reference proteome</keyword>
<evidence type="ECO:0008006" key="3">
    <source>
        <dbReference type="Google" id="ProtNLM"/>
    </source>
</evidence>
<organism evidence="1 2">
    <name type="scientific">Dyadobacter psychrotolerans</name>
    <dbReference type="NCBI Taxonomy" id="2541721"/>
    <lineage>
        <taxon>Bacteria</taxon>
        <taxon>Pseudomonadati</taxon>
        <taxon>Bacteroidota</taxon>
        <taxon>Cytophagia</taxon>
        <taxon>Cytophagales</taxon>
        <taxon>Spirosomataceae</taxon>
        <taxon>Dyadobacter</taxon>
    </lineage>
</organism>
<dbReference type="EMBL" id="SMFL01000003">
    <property type="protein sequence ID" value="TDE16325.1"/>
    <property type="molecule type" value="Genomic_DNA"/>
</dbReference>
<evidence type="ECO:0000313" key="1">
    <source>
        <dbReference type="EMBL" id="TDE16325.1"/>
    </source>
</evidence>
<proteinExistence type="predicted"/>
<dbReference type="InterPro" id="IPR019587">
    <property type="entry name" value="Polyketide_cyclase/dehydratase"/>
</dbReference>
<gene>
    <name evidence="1" type="ORF">E0F88_08740</name>
</gene>
<sequence>MYCMGNKLSKWLFLALILTFTVVTAIVAFSPYKSSPGFSYKLLQHSVEIEAPVDTVFKFLGKSANASHWSVFVDHIIPLNAGKISDGAVGSRRRCFCNEDETGKQWDELITVVIPGKKRQLAIYNLKEFPMSAENLATEQIYEKQNNKKCRVTFTVFFVGRSGVTDNFKMYLAAYEITRIFSKNMENIKRIVENSQTSGIHHG</sequence>
<dbReference type="SUPFAM" id="SSF55961">
    <property type="entry name" value="Bet v1-like"/>
    <property type="match status" value="1"/>
</dbReference>
<dbReference type="Pfam" id="PF10604">
    <property type="entry name" value="Polyketide_cyc2"/>
    <property type="match status" value="1"/>
</dbReference>
<reference evidence="1 2" key="1">
    <citation type="submission" date="2019-03" db="EMBL/GenBank/DDBJ databases">
        <title>Dyadobacter AR-3-6 sp. nov., isolated from arctic soil.</title>
        <authorList>
            <person name="Chaudhary D.K."/>
        </authorList>
    </citation>
    <scope>NUCLEOTIDE SEQUENCE [LARGE SCALE GENOMIC DNA]</scope>
    <source>
        <strain evidence="1 2">AR-3-6</strain>
    </source>
</reference>
<protein>
    <recommendedName>
        <fullName evidence="3">SRPBCC family protein</fullName>
    </recommendedName>
</protein>
<accession>A0A4R5DY96</accession>
<dbReference type="Gene3D" id="3.30.530.20">
    <property type="match status" value="1"/>
</dbReference>
<dbReference type="InterPro" id="IPR023393">
    <property type="entry name" value="START-like_dom_sf"/>
</dbReference>